<protein>
    <recommendedName>
        <fullName evidence="3">SAM domain-containing protein</fullName>
    </recommendedName>
</protein>
<proteinExistence type="predicted"/>
<name>A0A453RMA0_AEGTS</name>
<dbReference type="EnsemblPlants" id="AET7Gv20631900.1">
    <property type="protein sequence ID" value="AET7Gv20631900.1"/>
    <property type="gene ID" value="AET7Gv20631900"/>
</dbReference>
<feature type="compositionally biased region" description="Basic and acidic residues" evidence="2">
    <location>
        <begin position="119"/>
        <end position="132"/>
    </location>
</feature>
<dbReference type="Proteomes" id="UP000015105">
    <property type="component" value="Chromosome 7D"/>
</dbReference>
<feature type="compositionally biased region" description="Polar residues" evidence="2">
    <location>
        <begin position="92"/>
        <end position="118"/>
    </location>
</feature>
<evidence type="ECO:0000256" key="1">
    <source>
        <dbReference type="ARBA" id="ARBA00022737"/>
    </source>
</evidence>
<feature type="domain" description="SAM" evidence="3">
    <location>
        <begin position="194"/>
        <end position="238"/>
    </location>
</feature>
<dbReference type="PANTHER" id="PTHR10627:SF74">
    <property type="entry name" value="OS08G0526500 PROTEIN"/>
    <property type="match status" value="1"/>
</dbReference>
<dbReference type="Pfam" id="PF00536">
    <property type="entry name" value="SAM_1"/>
    <property type="match status" value="1"/>
</dbReference>
<reference evidence="5" key="1">
    <citation type="journal article" date="2014" name="Science">
        <title>Ancient hybridizations among the ancestral genomes of bread wheat.</title>
        <authorList>
            <consortium name="International Wheat Genome Sequencing Consortium,"/>
            <person name="Marcussen T."/>
            <person name="Sandve S.R."/>
            <person name="Heier L."/>
            <person name="Spannagl M."/>
            <person name="Pfeifer M."/>
            <person name="Jakobsen K.S."/>
            <person name="Wulff B.B."/>
            <person name="Steuernagel B."/>
            <person name="Mayer K.F."/>
            <person name="Olsen O.A."/>
        </authorList>
    </citation>
    <scope>NUCLEOTIDE SEQUENCE [LARGE SCALE GENOMIC DNA]</scope>
    <source>
        <strain evidence="5">cv. AL8/78</strain>
    </source>
</reference>
<keyword evidence="1" id="KW-0677">Repeat</keyword>
<dbReference type="STRING" id="200361.A0A453RMA0"/>
<dbReference type="InterPro" id="IPR001660">
    <property type="entry name" value="SAM"/>
</dbReference>
<evidence type="ECO:0000313" key="5">
    <source>
        <dbReference type="Proteomes" id="UP000015105"/>
    </source>
</evidence>
<dbReference type="InterPro" id="IPR013761">
    <property type="entry name" value="SAM/pointed_sf"/>
</dbReference>
<evidence type="ECO:0000256" key="2">
    <source>
        <dbReference type="SAM" id="MobiDB-lite"/>
    </source>
</evidence>
<dbReference type="PANTHER" id="PTHR10627">
    <property type="entry name" value="SCP160"/>
    <property type="match status" value="1"/>
</dbReference>
<reference evidence="4" key="5">
    <citation type="journal article" date="2021" name="G3 (Bethesda)">
        <title>Aegilops tauschii genome assembly Aet v5.0 features greater sequence contiguity and improved annotation.</title>
        <authorList>
            <person name="Wang L."/>
            <person name="Zhu T."/>
            <person name="Rodriguez J.C."/>
            <person name="Deal K.R."/>
            <person name="Dubcovsky J."/>
            <person name="McGuire P.E."/>
            <person name="Lux T."/>
            <person name="Spannagl M."/>
            <person name="Mayer K.F.X."/>
            <person name="Baldrich P."/>
            <person name="Meyers B.C."/>
            <person name="Huo N."/>
            <person name="Gu Y.Q."/>
            <person name="Zhou H."/>
            <person name="Devos K.M."/>
            <person name="Bennetzen J.L."/>
            <person name="Unver T."/>
            <person name="Budak H."/>
            <person name="Gulick P.J."/>
            <person name="Galiba G."/>
            <person name="Kalapos B."/>
            <person name="Nelson D.R."/>
            <person name="Li P."/>
            <person name="You F.M."/>
            <person name="Luo M.C."/>
            <person name="Dvorak J."/>
        </authorList>
    </citation>
    <scope>NUCLEOTIDE SEQUENCE [LARGE SCALE GENOMIC DNA]</scope>
    <source>
        <strain evidence="4">cv. AL8/78</strain>
    </source>
</reference>
<dbReference type="Gramene" id="AET7Gv20631900.1">
    <property type="protein sequence ID" value="AET7Gv20631900.1"/>
    <property type="gene ID" value="AET7Gv20631900"/>
</dbReference>
<dbReference type="SMART" id="SM00454">
    <property type="entry name" value="SAM"/>
    <property type="match status" value="1"/>
</dbReference>
<dbReference type="Gene3D" id="1.10.150.50">
    <property type="entry name" value="Transcription Factor, Ets-1"/>
    <property type="match status" value="1"/>
</dbReference>
<evidence type="ECO:0000313" key="4">
    <source>
        <dbReference type="EnsemblPlants" id="AET7Gv20631900.1"/>
    </source>
</evidence>
<feature type="compositionally biased region" description="Basic and acidic residues" evidence="2">
    <location>
        <begin position="68"/>
        <end position="89"/>
    </location>
</feature>
<dbReference type="PROSITE" id="PS50105">
    <property type="entry name" value="SAM_DOMAIN"/>
    <property type="match status" value="1"/>
</dbReference>
<accession>A0A453RMA0</accession>
<feature type="compositionally biased region" description="Polar residues" evidence="2">
    <location>
        <begin position="136"/>
        <end position="145"/>
    </location>
</feature>
<reference evidence="4" key="4">
    <citation type="submission" date="2019-03" db="UniProtKB">
        <authorList>
            <consortium name="EnsemblPlants"/>
        </authorList>
    </citation>
    <scope>IDENTIFICATION</scope>
</reference>
<reference evidence="4" key="3">
    <citation type="journal article" date="2017" name="Nature">
        <title>Genome sequence of the progenitor of the wheat D genome Aegilops tauschii.</title>
        <authorList>
            <person name="Luo M.C."/>
            <person name="Gu Y.Q."/>
            <person name="Puiu D."/>
            <person name="Wang H."/>
            <person name="Twardziok S.O."/>
            <person name="Deal K.R."/>
            <person name="Huo N."/>
            <person name="Zhu T."/>
            <person name="Wang L."/>
            <person name="Wang Y."/>
            <person name="McGuire P.E."/>
            <person name="Liu S."/>
            <person name="Long H."/>
            <person name="Ramasamy R.K."/>
            <person name="Rodriguez J.C."/>
            <person name="Van S.L."/>
            <person name="Yuan L."/>
            <person name="Wang Z."/>
            <person name="Xia Z."/>
            <person name="Xiao L."/>
            <person name="Anderson O.D."/>
            <person name="Ouyang S."/>
            <person name="Liang Y."/>
            <person name="Zimin A.V."/>
            <person name="Pertea G."/>
            <person name="Qi P."/>
            <person name="Bennetzen J.L."/>
            <person name="Dai X."/>
            <person name="Dawson M.W."/>
            <person name="Muller H.G."/>
            <person name="Kugler K."/>
            <person name="Rivarola-Duarte L."/>
            <person name="Spannagl M."/>
            <person name="Mayer K.F.X."/>
            <person name="Lu F.H."/>
            <person name="Bevan M.W."/>
            <person name="Leroy P."/>
            <person name="Li P."/>
            <person name="You F.M."/>
            <person name="Sun Q."/>
            <person name="Liu Z."/>
            <person name="Lyons E."/>
            <person name="Wicker T."/>
            <person name="Salzberg S.L."/>
            <person name="Devos K.M."/>
            <person name="Dvorak J."/>
        </authorList>
    </citation>
    <scope>NUCLEOTIDE SEQUENCE [LARGE SCALE GENOMIC DNA]</scope>
    <source>
        <strain evidence="4">cv. AL8/78</strain>
    </source>
</reference>
<feature type="region of interest" description="Disordered" evidence="2">
    <location>
        <begin position="1"/>
        <end position="164"/>
    </location>
</feature>
<organism evidence="4 5">
    <name type="scientific">Aegilops tauschii subsp. strangulata</name>
    <name type="common">Goatgrass</name>
    <dbReference type="NCBI Taxonomy" id="200361"/>
    <lineage>
        <taxon>Eukaryota</taxon>
        <taxon>Viridiplantae</taxon>
        <taxon>Streptophyta</taxon>
        <taxon>Embryophyta</taxon>
        <taxon>Tracheophyta</taxon>
        <taxon>Spermatophyta</taxon>
        <taxon>Magnoliopsida</taxon>
        <taxon>Liliopsida</taxon>
        <taxon>Poales</taxon>
        <taxon>Poaceae</taxon>
        <taxon>BOP clade</taxon>
        <taxon>Pooideae</taxon>
        <taxon>Triticodae</taxon>
        <taxon>Triticeae</taxon>
        <taxon>Triticinae</taxon>
        <taxon>Aegilops</taxon>
    </lineage>
</organism>
<dbReference type="CDD" id="cd09487">
    <property type="entry name" value="SAM_superfamily"/>
    <property type="match status" value="1"/>
</dbReference>
<dbReference type="SUPFAM" id="SSF47769">
    <property type="entry name" value="SAM/Pointed domain"/>
    <property type="match status" value="1"/>
</dbReference>
<dbReference type="AlphaFoldDB" id="A0A453RMA0"/>
<keyword evidence="5" id="KW-1185">Reference proteome</keyword>
<dbReference type="FunFam" id="1.10.150.50:FF:000077">
    <property type="entry name" value="DDHD domain-containing 2"/>
    <property type="match status" value="1"/>
</dbReference>
<sequence length="265" mass="28866">ENTSASRLFPFCPWPLRRSAPRRRNPTRSSPPSSPPPAPGMYADRVSGRKRSVRDRLGSGGGGGGSRPRSDSAKRFRQVDGTWRRELYKDSVGTQSSSVPASRNLQAIQKSHMRQSTVDVKKSSVPDLREKLSGGQRPQLSSTVQIPKPVAEIPKSAKPVQKKQTPAAAAVAVAARPVTEQVNAPAAPKQSQEKADASLDRLLKSLDLEKYSINFQAEEVDMKALVHMNEEDMKSLGIPMGPRKKILSALASKRKKSSRSLPPTS</sequence>
<evidence type="ECO:0000259" key="3">
    <source>
        <dbReference type="PROSITE" id="PS50105"/>
    </source>
</evidence>
<reference evidence="5" key="2">
    <citation type="journal article" date="2017" name="Nat. Plants">
        <title>The Aegilops tauschii genome reveals multiple impacts of transposons.</title>
        <authorList>
            <person name="Zhao G."/>
            <person name="Zou C."/>
            <person name="Li K."/>
            <person name="Wang K."/>
            <person name="Li T."/>
            <person name="Gao L."/>
            <person name="Zhang X."/>
            <person name="Wang H."/>
            <person name="Yang Z."/>
            <person name="Liu X."/>
            <person name="Jiang W."/>
            <person name="Mao L."/>
            <person name="Kong X."/>
            <person name="Jiao Y."/>
            <person name="Jia J."/>
        </authorList>
    </citation>
    <scope>NUCLEOTIDE SEQUENCE [LARGE SCALE GENOMIC DNA]</scope>
    <source>
        <strain evidence="5">cv. AL8/78</strain>
    </source>
</reference>